<dbReference type="Gene3D" id="2.40.30.170">
    <property type="match status" value="1"/>
</dbReference>
<comment type="caution">
    <text evidence="2">The sequence shown here is derived from an EMBL/GenBank/DDBJ whole genome shotgun (WGS) entry which is preliminary data.</text>
</comment>
<sequence length="347" mass="38625">MIMKYRKYLALIGMGLIFVACGPSSEEAQLARLEGQRDALTEEIEILKQEIAQKSSPGVKQEKLMNVKISQVEKGRFQHFIQVQGTVESDHNVLLASQSSGIVKKIHVNAGNKVTKGQLLAELDGSILESSIAEVENGLKLAETIFERQQRLWNKNIGSEIEFLQARNNKVGLEKRLATLKEQYKMTKIFSPLSGTVDEILIKEGEMAVAGMGAVRVVQLSNLKIKVDLSEVYISRIKINDFVHVKIPATGGEFDLSVDAVSQVIDPENRTFQIEMKVPKSEAGIKPNMLSVLTINDYTNDEALIVPLNIVQETGQEQFIFVAGQINGEWIAQRRSIKTGKSYIDRV</sequence>
<dbReference type="Pfam" id="PF25917">
    <property type="entry name" value="BSH_RND"/>
    <property type="match status" value="1"/>
</dbReference>
<evidence type="ECO:0000313" key="2">
    <source>
        <dbReference type="EMBL" id="KKN32121.1"/>
    </source>
</evidence>
<dbReference type="EMBL" id="LAZR01002276">
    <property type="protein sequence ID" value="KKN32121.1"/>
    <property type="molecule type" value="Genomic_DNA"/>
</dbReference>
<dbReference type="PANTHER" id="PTHR30469:SF15">
    <property type="entry name" value="HLYD FAMILY OF SECRETION PROTEINS"/>
    <property type="match status" value="1"/>
</dbReference>
<evidence type="ECO:0000259" key="1">
    <source>
        <dbReference type="Pfam" id="PF25917"/>
    </source>
</evidence>
<gene>
    <name evidence="2" type="ORF">LCGC14_0817010</name>
</gene>
<dbReference type="AlphaFoldDB" id="A0A0F9S4W1"/>
<proteinExistence type="predicted"/>
<feature type="domain" description="Multidrug resistance protein MdtA-like barrel-sandwich hybrid" evidence="1">
    <location>
        <begin position="93"/>
        <end position="218"/>
    </location>
</feature>
<dbReference type="InterPro" id="IPR006143">
    <property type="entry name" value="RND_pump_MFP"/>
</dbReference>
<dbReference type="SUPFAM" id="SSF111369">
    <property type="entry name" value="HlyD-like secretion proteins"/>
    <property type="match status" value="1"/>
</dbReference>
<dbReference type="GO" id="GO:1990281">
    <property type="term" value="C:efflux pump complex"/>
    <property type="evidence" value="ECO:0007669"/>
    <property type="project" value="TreeGrafter"/>
</dbReference>
<protein>
    <recommendedName>
        <fullName evidence="1">Multidrug resistance protein MdtA-like barrel-sandwich hybrid domain-containing protein</fullName>
    </recommendedName>
</protein>
<dbReference type="PANTHER" id="PTHR30469">
    <property type="entry name" value="MULTIDRUG RESISTANCE PROTEIN MDTA"/>
    <property type="match status" value="1"/>
</dbReference>
<dbReference type="NCBIfam" id="TIGR01730">
    <property type="entry name" value="RND_mfp"/>
    <property type="match status" value="1"/>
</dbReference>
<dbReference type="Gene3D" id="2.40.50.100">
    <property type="match status" value="1"/>
</dbReference>
<dbReference type="InterPro" id="IPR058625">
    <property type="entry name" value="MdtA-like_BSH"/>
</dbReference>
<accession>A0A0F9S4W1</accession>
<feature type="non-terminal residue" evidence="2">
    <location>
        <position position="347"/>
    </location>
</feature>
<name>A0A0F9S4W1_9ZZZZ</name>
<dbReference type="PROSITE" id="PS51257">
    <property type="entry name" value="PROKAR_LIPOPROTEIN"/>
    <property type="match status" value="1"/>
</dbReference>
<reference evidence="2" key="1">
    <citation type="journal article" date="2015" name="Nature">
        <title>Complex archaea that bridge the gap between prokaryotes and eukaryotes.</title>
        <authorList>
            <person name="Spang A."/>
            <person name="Saw J.H."/>
            <person name="Jorgensen S.L."/>
            <person name="Zaremba-Niedzwiedzka K."/>
            <person name="Martijn J."/>
            <person name="Lind A.E."/>
            <person name="van Eijk R."/>
            <person name="Schleper C."/>
            <person name="Guy L."/>
            <person name="Ettema T.J."/>
        </authorList>
    </citation>
    <scope>NUCLEOTIDE SEQUENCE</scope>
</reference>
<dbReference type="GO" id="GO:0015562">
    <property type="term" value="F:efflux transmembrane transporter activity"/>
    <property type="evidence" value="ECO:0007669"/>
    <property type="project" value="TreeGrafter"/>
</dbReference>
<organism evidence="2">
    <name type="scientific">marine sediment metagenome</name>
    <dbReference type="NCBI Taxonomy" id="412755"/>
    <lineage>
        <taxon>unclassified sequences</taxon>
        <taxon>metagenomes</taxon>
        <taxon>ecological metagenomes</taxon>
    </lineage>
</organism>